<dbReference type="EMBL" id="WJBU01000002">
    <property type="protein sequence ID" value="MRD46160.1"/>
    <property type="molecule type" value="Genomic_DNA"/>
</dbReference>
<proteinExistence type="predicted"/>
<dbReference type="AlphaFoldDB" id="A0A844APR8"/>
<organism evidence="2 3">
    <name type="scientific">Caenimonas koreensis DSM 17982</name>
    <dbReference type="NCBI Taxonomy" id="1121255"/>
    <lineage>
        <taxon>Bacteria</taxon>
        <taxon>Pseudomonadati</taxon>
        <taxon>Pseudomonadota</taxon>
        <taxon>Betaproteobacteria</taxon>
        <taxon>Burkholderiales</taxon>
        <taxon>Comamonadaceae</taxon>
        <taxon>Caenimonas</taxon>
    </lineage>
</organism>
<gene>
    <name evidence="2" type="ORF">GHT07_02630</name>
</gene>
<sequence>MAQDQASLAQAFMTLHRQRMARAFCVAANGVETCAGQKPLDARALAAAVCEAAGHMQNYQELKGVLGASSALDELQDIALATYVLRETLATALVPALVPGKFPFHEPSEPDLLKLEAAVSWLAPEASAALEAIRMERTRRTYGELREAGTPADFVRAMAAIAQRWSEGLSEQDRDRLWDLVYFQLDSKAGVLLLAMTEPQSQQLGFALHALGLAERASHIDSLRAREANRAFLKKKESPSSAKSKKATPAPEQKAMRLRAAKARELAKAAKLADEFPVFLKQVEDAIADPTNRAMALDHAVVRSVKILVNYHELLNEGDELPEALNEQMKKLRGMLIDIKDNAAWKHRIEMSFFLRRALENLGLNDDLEAAKLDSFRRKSKKNVKPNMNPGGTFKTRDAFLTSTVVTPEGSPVAPDSFAATPPSKGI</sequence>
<evidence type="ECO:0000256" key="1">
    <source>
        <dbReference type="SAM" id="MobiDB-lite"/>
    </source>
</evidence>
<protein>
    <submittedName>
        <fullName evidence="2">Uncharacterized protein</fullName>
    </submittedName>
</protein>
<comment type="caution">
    <text evidence="2">The sequence shown here is derived from an EMBL/GenBank/DDBJ whole genome shotgun (WGS) entry which is preliminary data.</text>
</comment>
<feature type="compositionally biased region" description="Low complexity" evidence="1">
    <location>
        <begin position="239"/>
        <end position="252"/>
    </location>
</feature>
<evidence type="ECO:0000313" key="3">
    <source>
        <dbReference type="Proteomes" id="UP000487350"/>
    </source>
</evidence>
<reference evidence="2 3" key="1">
    <citation type="submission" date="2019-11" db="EMBL/GenBank/DDBJ databases">
        <title>Caenimonas koreensis gen. nov., sp. nov., isolated from activated sludge.</title>
        <authorList>
            <person name="Seung H.R."/>
        </authorList>
    </citation>
    <scope>NUCLEOTIDE SEQUENCE [LARGE SCALE GENOMIC DNA]</scope>
    <source>
        <strain evidence="2 3">EMB320</strain>
    </source>
</reference>
<dbReference type="RefSeq" id="WP_153583508.1">
    <property type="nucleotide sequence ID" value="NZ_WJBU01000002.1"/>
</dbReference>
<keyword evidence="3" id="KW-1185">Reference proteome</keyword>
<feature type="region of interest" description="Disordered" evidence="1">
    <location>
        <begin position="406"/>
        <end position="427"/>
    </location>
</feature>
<name>A0A844APR8_9BURK</name>
<feature type="region of interest" description="Disordered" evidence="1">
    <location>
        <begin position="232"/>
        <end position="254"/>
    </location>
</feature>
<accession>A0A844APR8</accession>
<dbReference type="Proteomes" id="UP000487350">
    <property type="component" value="Unassembled WGS sequence"/>
</dbReference>
<evidence type="ECO:0000313" key="2">
    <source>
        <dbReference type="EMBL" id="MRD46160.1"/>
    </source>
</evidence>